<reference evidence="1" key="1">
    <citation type="journal article" date="2021" name="Proc. Natl. Acad. Sci. U.S.A.">
        <title>A Catalog of Tens of Thousands of Viruses from Human Metagenomes Reveals Hidden Associations with Chronic Diseases.</title>
        <authorList>
            <person name="Tisza M.J."/>
            <person name="Buck C.B."/>
        </authorList>
    </citation>
    <scope>NUCLEOTIDE SEQUENCE</scope>
    <source>
        <strain evidence="1">Ctlpi2</strain>
    </source>
</reference>
<evidence type="ECO:0000313" key="1">
    <source>
        <dbReference type="EMBL" id="DAD83136.1"/>
    </source>
</evidence>
<dbReference type="EMBL" id="BK014928">
    <property type="protein sequence ID" value="DAD83136.1"/>
    <property type="molecule type" value="Genomic_DNA"/>
</dbReference>
<sequence length="291" mass="33550">MTFTPYNPANIDTSKPFTPRCGFDLRLALVPRGQGEYPQEVYDALHTYLTGQHGEYNFTPDEIGSQLERINLACWNERCDMNGEYNAPLWQFVTTAGIDYFVRYAMQGRVLYNDGDDIYYYGAQRSVPDILAKHNENLLADCRRHDREQAIEYEQRRQVYLRPTRLEEFKRTIKFSEGMCLTHRGGEQVDVRIKGKSGPPAALLRLGEAEQKALQAVARYNELKRFEEWLSGVRSACRGPLIKLYNALTYDGRQWLLDCALRGETSSVAATMMQNWVSAARMIKDLYGRDK</sequence>
<accession>A0A8S5MLN1</accession>
<name>A0A8S5MLN1_9CAUD</name>
<proteinExistence type="predicted"/>
<organism evidence="1">
    <name type="scientific">Podoviridae sp. ctlpi2</name>
    <dbReference type="NCBI Taxonomy" id="2826574"/>
    <lineage>
        <taxon>Viruses</taxon>
        <taxon>Duplodnaviria</taxon>
        <taxon>Heunggongvirae</taxon>
        <taxon>Uroviricota</taxon>
        <taxon>Caudoviricetes</taxon>
    </lineage>
</organism>
<protein>
    <submittedName>
        <fullName evidence="1">Uncharacterized protein</fullName>
    </submittedName>
</protein>